<evidence type="ECO:0000256" key="1">
    <source>
        <dbReference type="SAM" id="SignalP"/>
    </source>
</evidence>
<dbReference type="EMBL" id="NIPO01000001">
    <property type="protein sequence ID" value="PJR04094.1"/>
    <property type="molecule type" value="Genomic_DNA"/>
</dbReference>
<sequence>MRTLILLLLVVSANSCALFNKEKAVAYMQRKMDKKGPQNLGSVPDYADLKYWASSPFKIDSSDIVPNGVERPNAELEADVFFVHPTTYISGDGNTYDLSELGKKPFKGIKILKEAPWNANIDDKAVNLSTDTLSIGNQATAFNASCRVFAPRYRQANIKAFFVSNESANAVQAFDIAYQDIKEAFQYYLDHHNEGRPIFIAAHSQGSRHTARLLQEFFDGRPLQNKLVCAYLAGYKTPVDLFKNIPIGTSPNQTGCVVAWQSFNAGATFTEAELNMYGNTIGVNPITWTIDKGKTATAKKAGILVPSSGQRASIVEAEISATIDDYGLLMVKTPSSLNHWLKNANNFHVWDYNLFWMSIRTNVADRLAAFYKE</sequence>
<keyword evidence="1" id="KW-0732">Signal</keyword>
<evidence type="ECO:0000313" key="3">
    <source>
        <dbReference type="Proteomes" id="UP000231960"/>
    </source>
</evidence>
<dbReference type="Proteomes" id="UP000231960">
    <property type="component" value="Unassembled WGS sequence"/>
</dbReference>
<dbReference type="Pfam" id="PF11288">
    <property type="entry name" value="DUF3089"/>
    <property type="match status" value="1"/>
</dbReference>
<reference evidence="2 3" key="1">
    <citation type="submission" date="2017-06" db="EMBL/GenBank/DDBJ databases">
        <title>Description of Avrilella dinanensis gen. nov. sp. nov.</title>
        <authorList>
            <person name="Leyer C."/>
            <person name="Sassi M."/>
            <person name="Minet J."/>
            <person name="Kayal S."/>
            <person name="Cattoir V."/>
        </authorList>
    </citation>
    <scope>NUCLEOTIDE SEQUENCE [LARGE SCALE GENOMIC DNA]</scope>
    <source>
        <strain evidence="2 3">UR159</strain>
    </source>
</reference>
<protein>
    <recommendedName>
        <fullName evidence="4">DUF3089 domain-containing protein</fullName>
    </recommendedName>
</protein>
<evidence type="ECO:0000313" key="2">
    <source>
        <dbReference type="EMBL" id="PJR04094.1"/>
    </source>
</evidence>
<proteinExistence type="predicted"/>
<feature type="chain" id="PRO_5014734849" description="DUF3089 domain-containing protein" evidence="1">
    <location>
        <begin position="18"/>
        <end position="373"/>
    </location>
</feature>
<dbReference type="RefSeq" id="WP_100677659.1">
    <property type="nucleotide sequence ID" value="NZ_NIPO01000001.1"/>
</dbReference>
<dbReference type="InterPro" id="IPR029058">
    <property type="entry name" value="AB_hydrolase_fold"/>
</dbReference>
<name>A0A2M9R5G2_9FLAO</name>
<dbReference type="AlphaFoldDB" id="A0A2M9R5G2"/>
<dbReference type="SUPFAM" id="SSF53474">
    <property type="entry name" value="alpha/beta-Hydrolases"/>
    <property type="match status" value="1"/>
</dbReference>
<organism evidence="2 3">
    <name type="scientific">Avrilella dinanensis</name>
    <dbReference type="NCBI Taxonomy" id="2008672"/>
    <lineage>
        <taxon>Bacteria</taxon>
        <taxon>Pseudomonadati</taxon>
        <taxon>Bacteroidota</taxon>
        <taxon>Flavobacteriia</taxon>
        <taxon>Flavobacteriales</taxon>
        <taxon>Flavobacteriaceae</taxon>
        <taxon>Avrilella</taxon>
    </lineage>
</organism>
<dbReference type="OrthoDB" id="1521787at2"/>
<feature type="signal peptide" evidence="1">
    <location>
        <begin position="1"/>
        <end position="17"/>
    </location>
</feature>
<gene>
    <name evidence="2" type="ORF">CDL10_05815</name>
</gene>
<dbReference type="InterPro" id="IPR021440">
    <property type="entry name" value="DUF3089"/>
</dbReference>
<accession>A0A2M9R5G2</accession>
<evidence type="ECO:0008006" key="4">
    <source>
        <dbReference type="Google" id="ProtNLM"/>
    </source>
</evidence>
<comment type="caution">
    <text evidence="2">The sequence shown here is derived from an EMBL/GenBank/DDBJ whole genome shotgun (WGS) entry which is preliminary data.</text>
</comment>
<keyword evidence="3" id="KW-1185">Reference proteome</keyword>